<dbReference type="PANTHER" id="PTHR35519:SF2">
    <property type="entry name" value="PH DOMAIN PROTEIN"/>
    <property type="match status" value="1"/>
</dbReference>
<evidence type="ECO:0000313" key="5">
    <source>
        <dbReference type="Proteomes" id="UP000184203"/>
    </source>
</evidence>
<keyword evidence="1" id="KW-1133">Transmembrane helix</keyword>
<proteinExistence type="predicted"/>
<feature type="transmembrane region" description="Helical" evidence="1">
    <location>
        <begin position="46"/>
        <end position="67"/>
    </location>
</feature>
<reference evidence="5" key="2">
    <citation type="submission" date="2016-11" db="EMBL/GenBank/DDBJ databases">
        <authorList>
            <person name="Varghese N."/>
            <person name="Submissions S."/>
        </authorList>
    </citation>
    <scope>NUCLEOTIDE SEQUENCE [LARGE SCALE GENOMIC DNA]</scope>
    <source>
        <strain evidence="5">DX253</strain>
    </source>
</reference>
<evidence type="ECO:0000313" key="3">
    <source>
        <dbReference type="EMBL" id="SHL17719.1"/>
    </source>
</evidence>
<accession>E7QR69</accession>
<dbReference type="OrthoDB" id="156248at2157"/>
<dbReference type="eggNOG" id="arCOG10153">
    <property type="taxonomic scope" value="Archaea"/>
</dbReference>
<name>E7QR69_HALPU</name>
<protein>
    <recommendedName>
        <fullName evidence="6">DUF4112 domain-containing protein</fullName>
    </recommendedName>
</protein>
<keyword evidence="1" id="KW-0812">Transmembrane</keyword>
<dbReference type="AlphaFoldDB" id="E7QR69"/>
<evidence type="ECO:0008006" key="6">
    <source>
        <dbReference type="Google" id="ProtNLM"/>
    </source>
</evidence>
<evidence type="ECO:0000313" key="4">
    <source>
        <dbReference type="Proteomes" id="UP000003751"/>
    </source>
</evidence>
<dbReference type="PANTHER" id="PTHR35519">
    <property type="entry name" value="MEMBRANE PROTEINS"/>
    <property type="match status" value="1"/>
</dbReference>
<reference evidence="2 4" key="1">
    <citation type="journal article" date="2014" name="ISME J.">
        <title>Trehalose/2-sulfotrehalose biosynthesis and glycine-betaine uptake are widely spread mechanisms for osmoadaptation in the Halobacteriales.</title>
        <authorList>
            <person name="Youssef N.H."/>
            <person name="Savage-Ashlock K.N."/>
            <person name="McCully A.L."/>
            <person name="Luedtke B."/>
            <person name="Shaw E.I."/>
            <person name="Hoff W.D."/>
            <person name="Elshahed M.S."/>
        </authorList>
    </citation>
    <scope>NUCLEOTIDE SEQUENCE [LARGE SCALE GENOMIC DNA]</scope>
    <source>
        <strain evidence="2 4">DX253</strain>
    </source>
</reference>
<reference evidence="3" key="3">
    <citation type="submission" date="2016-11" db="EMBL/GenBank/DDBJ databases">
        <authorList>
            <person name="Jaros S."/>
            <person name="Januszkiewicz K."/>
            <person name="Wedrychowicz H."/>
        </authorList>
    </citation>
    <scope>NUCLEOTIDE SEQUENCE [LARGE SCALE GENOMIC DNA]</scope>
    <source>
        <strain evidence="3">DX253</strain>
    </source>
</reference>
<sequence length="123" mass="13738">MNTADIPETLPRRKRKSIERVRTVSRLLDEAFRIPGTQFRVGLDPILGLLPVGGDLASALISLYIALEGYRMDVPRHVLARMLANVAIDTFGGSVPVLGSVFDAAWKANRKNRALIERHVERY</sequence>
<evidence type="ECO:0000256" key="1">
    <source>
        <dbReference type="SAM" id="Phobius"/>
    </source>
</evidence>
<dbReference type="Pfam" id="PF13430">
    <property type="entry name" value="DUF4112"/>
    <property type="match status" value="1"/>
</dbReference>
<dbReference type="InterPro" id="IPR025187">
    <property type="entry name" value="DUF4112"/>
</dbReference>
<dbReference type="EMBL" id="FRAN01000005">
    <property type="protein sequence ID" value="SHL17719.1"/>
    <property type="molecule type" value="Genomic_DNA"/>
</dbReference>
<dbReference type="Proteomes" id="UP000184203">
    <property type="component" value="Unassembled WGS sequence"/>
</dbReference>
<evidence type="ECO:0000313" key="2">
    <source>
        <dbReference type="EMBL" id="EFW92977.1"/>
    </source>
</evidence>
<gene>
    <name evidence="3" type="ORF">SAMN05444342_3144</name>
    <name evidence="2" type="ORF">ZOD2009_06459</name>
</gene>
<keyword evidence="1" id="KW-0472">Membrane</keyword>
<organism evidence="2 4">
    <name type="scientific">Haladaptatus paucihalophilus DX253</name>
    <dbReference type="NCBI Taxonomy" id="797209"/>
    <lineage>
        <taxon>Archaea</taxon>
        <taxon>Methanobacteriati</taxon>
        <taxon>Methanobacteriota</taxon>
        <taxon>Stenosarchaea group</taxon>
        <taxon>Halobacteria</taxon>
        <taxon>Halobacteriales</taxon>
        <taxon>Haladaptataceae</taxon>
        <taxon>Haladaptatus</taxon>
    </lineage>
</organism>
<dbReference type="RefSeq" id="WP_007978130.1">
    <property type="nucleotide sequence ID" value="NZ_AEMG01000005.1"/>
</dbReference>
<keyword evidence="5" id="KW-1185">Reference proteome</keyword>
<dbReference type="Proteomes" id="UP000003751">
    <property type="component" value="Unassembled WGS sequence"/>
</dbReference>
<dbReference type="PATRIC" id="fig|797209.4.peg.1283"/>
<dbReference type="EMBL" id="AEMG01000005">
    <property type="protein sequence ID" value="EFW92977.1"/>
    <property type="molecule type" value="Genomic_DNA"/>
</dbReference>